<proteinExistence type="predicted"/>
<evidence type="ECO:0000313" key="3">
    <source>
        <dbReference type="Proteomes" id="UP000501387"/>
    </source>
</evidence>
<name>A0A6G8FG20_9MICO</name>
<evidence type="ECO:0000313" key="2">
    <source>
        <dbReference type="EMBL" id="QIM15189.1"/>
    </source>
</evidence>
<evidence type="ECO:0000256" key="1">
    <source>
        <dbReference type="SAM" id="Phobius"/>
    </source>
</evidence>
<dbReference type="EMBL" id="CP049934">
    <property type="protein sequence ID" value="QIM15189.1"/>
    <property type="molecule type" value="Genomic_DNA"/>
</dbReference>
<accession>A0A6G8FG20</accession>
<gene>
    <name evidence="2" type="ORF">G7067_00195</name>
</gene>
<keyword evidence="1" id="KW-0472">Membrane</keyword>
<feature type="transmembrane region" description="Helical" evidence="1">
    <location>
        <begin position="155"/>
        <end position="171"/>
    </location>
</feature>
<feature type="transmembrane region" description="Helical" evidence="1">
    <location>
        <begin position="129"/>
        <end position="148"/>
    </location>
</feature>
<organism evidence="2 3">
    <name type="scientific">Leucobacter insecticola</name>
    <dbReference type="NCBI Taxonomy" id="2714934"/>
    <lineage>
        <taxon>Bacteria</taxon>
        <taxon>Bacillati</taxon>
        <taxon>Actinomycetota</taxon>
        <taxon>Actinomycetes</taxon>
        <taxon>Micrococcales</taxon>
        <taxon>Microbacteriaceae</taxon>
        <taxon>Leucobacter</taxon>
    </lineage>
</organism>
<keyword evidence="1" id="KW-0812">Transmembrane</keyword>
<dbReference type="KEGG" id="lins:G7067_00195"/>
<keyword evidence="3" id="KW-1185">Reference proteome</keyword>
<reference evidence="2 3" key="1">
    <citation type="submission" date="2020-03" db="EMBL/GenBank/DDBJ databases">
        <title>Leucobacter sp. nov., isolated from beetles.</title>
        <authorList>
            <person name="Hyun D.-W."/>
            <person name="Bae J.-W."/>
        </authorList>
    </citation>
    <scope>NUCLEOTIDE SEQUENCE [LARGE SCALE GENOMIC DNA]</scope>
    <source>
        <strain evidence="2 3">HDW9B</strain>
    </source>
</reference>
<keyword evidence="1" id="KW-1133">Transmembrane helix</keyword>
<dbReference type="RefSeq" id="WP_166321144.1">
    <property type="nucleotide sequence ID" value="NZ_CP049934.1"/>
</dbReference>
<dbReference type="AlphaFoldDB" id="A0A6G8FG20"/>
<dbReference type="Proteomes" id="UP000501387">
    <property type="component" value="Chromosome"/>
</dbReference>
<protein>
    <submittedName>
        <fullName evidence="2">Uncharacterized protein</fullName>
    </submittedName>
</protein>
<feature type="transmembrane region" description="Helical" evidence="1">
    <location>
        <begin position="177"/>
        <end position="195"/>
    </location>
</feature>
<sequence length="203" mass="22149">MPDEDIEASEELRQIEEDRHSFRQRTQLNDRFVYAILAATYFMGFGGQYFLTIVFPDFAMKSGIAVAIVGSLALFIIFSHSYKQYKGIRGNASKKPTYFGIAWLIGLIVTLSATVLISARLPVTEVMHFAYAASCMLIGIIYACSGIFLTTRKELLLGCWLIGVGVVSSILSMPLMLLAIGVLAALGFATCAIVSNGQVSRAL</sequence>
<feature type="transmembrane region" description="Helical" evidence="1">
    <location>
        <begin position="58"/>
        <end position="78"/>
    </location>
</feature>
<feature type="transmembrane region" description="Helical" evidence="1">
    <location>
        <begin position="98"/>
        <end position="117"/>
    </location>
</feature>
<feature type="transmembrane region" description="Helical" evidence="1">
    <location>
        <begin position="32"/>
        <end position="52"/>
    </location>
</feature>